<dbReference type="PANTHER" id="PTHR14215:SF2">
    <property type="entry name" value="MITOCHONDRIAL FISSION REGULATOR 2"/>
    <property type="match status" value="1"/>
</dbReference>
<dbReference type="GO" id="GO:0000266">
    <property type="term" value="P:mitochondrial fission"/>
    <property type="evidence" value="ECO:0007669"/>
    <property type="project" value="UniProtKB-UniRule"/>
</dbReference>
<evidence type="ECO:0000313" key="8">
    <source>
        <dbReference type="Proteomes" id="UP000812440"/>
    </source>
</evidence>
<feature type="region of interest" description="Disordered" evidence="6">
    <location>
        <begin position="211"/>
        <end position="241"/>
    </location>
</feature>
<feature type="region of interest" description="Disordered" evidence="6">
    <location>
        <begin position="339"/>
        <end position="366"/>
    </location>
</feature>
<gene>
    <name evidence="7" type="ORF">GDO86_009670</name>
</gene>
<dbReference type="OrthoDB" id="2133332at2759"/>
<evidence type="ECO:0000256" key="1">
    <source>
        <dbReference type="ARBA" id="ARBA00004173"/>
    </source>
</evidence>
<protein>
    <recommendedName>
        <fullName evidence="4">Mitochondrial fission regulator</fullName>
    </recommendedName>
</protein>
<comment type="function">
    <text evidence="4">Plays a role in mitochondrial aerobic respiration. Regulates mitochondrial organization and fission.</text>
</comment>
<dbReference type="GO" id="GO:0005739">
    <property type="term" value="C:mitochondrion"/>
    <property type="evidence" value="ECO:0007669"/>
    <property type="project" value="UniProtKB-SubCell"/>
</dbReference>
<dbReference type="AlphaFoldDB" id="A0A8T2JPT8"/>
<dbReference type="InterPro" id="IPR007972">
    <property type="entry name" value="Mtfr1"/>
</dbReference>
<dbReference type="PANTHER" id="PTHR14215">
    <property type="entry name" value="PROTEIN OF UNKNOWN FUNCTION DUF729"/>
    <property type="match status" value="1"/>
</dbReference>
<name>A0A8T2JPT8_9PIPI</name>
<organism evidence="7 8">
    <name type="scientific">Hymenochirus boettgeri</name>
    <name type="common">Congo dwarf clawed frog</name>
    <dbReference type="NCBI Taxonomy" id="247094"/>
    <lineage>
        <taxon>Eukaryota</taxon>
        <taxon>Metazoa</taxon>
        <taxon>Chordata</taxon>
        <taxon>Craniata</taxon>
        <taxon>Vertebrata</taxon>
        <taxon>Euteleostomi</taxon>
        <taxon>Amphibia</taxon>
        <taxon>Batrachia</taxon>
        <taxon>Anura</taxon>
        <taxon>Pipoidea</taxon>
        <taxon>Pipidae</taxon>
        <taxon>Pipinae</taxon>
        <taxon>Hymenochirus</taxon>
    </lineage>
</organism>
<comment type="caution">
    <text evidence="7">The sequence shown here is derived from an EMBL/GenBank/DDBJ whole genome shotgun (WGS) entry which is preliminary data.</text>
</comment>
<dbReference type="EMBL" id="JAACNH010000004">
    <property type="protein sequence ID" value="KAG8444590.1"/>
    <property type="molecule type" value="Genomic_DNA"/>
</dbReference>
<evidence type="ECO:0000256" key="5">
    <source>
        <dbReference type="SAM" id="Coils"/>
    </source>
</evidence>
<sequence length="387" mass="43034">MSLLLELLQQLLDYLGIPVEQLVPIWERYMNRQNFFQALQTYLPLLFPGINVQVLERLDIKEYGWTRSTIRVIGTLLPLAPCPRPLIQHITGPHLVEEKNSDVCGLGIPSLGDVHCLTEDNVFSYTTFRHDLTGNNFGEVKFLALSNKKNPSWKPIMLNSQTPDTRIVPSSDNAVQKIAVLEDELAQLRAQIAAIIAMQKTKSVQPSSIFESPSAVLPHPPLTSTPITGQHGVAPPLPPPPPPLPVLSTKVNSEKSALDLIKQRRAAHKPKTREKETVNQDNKVPSMMDILKNMNSVKLRSVERSPGGTPVSRKNKKRHSINDPATIIANALKQKFAHRTTNESFDKENISYEESSFSSPETPRFGQHLLKDKGIQAKAVAGGSKRL</sequence>
<keyword evidence="8" id="KW-1185">Reference proteome</keyword>
<evidence type="ECO:0000313" key="7">
    <source>
        <dbReference type="EMBL" id="KAG8444591.1"/>
    </source>
</evidence>
<evidence type="ECO:0000256" key="4">
    <source>
        <dbReference type="RuleBase" id="RU369053"/>
    </source>
</evidence>
<accession>A0A8T2JPT8</accession>
<comment type="subcellular location">
    <subcellularLocation>
        <location evidence="1 4">Mitochondrion</location>
    </subcellularLocation>
</comment>
<evidence type="ECO:0000256" key="2">
    <source>
        <dbReference type="ARBA" id="ARBA00005807"/>
    </source>
</evidence>
<evidence type="ECO:0000256" key="3">
    <source>
        <dbReference type="ARBA" id="ARBA00023128"/>
    </source>
</evidence>
<keyword evidence="5" id="KW-0175">Coiled coil</keyword>
<evidence type="ECO:0000256" key="6">
    <source>
        <dbReference type="SAM" id="MobiDB-lite"/>
    </source>
</evidence>
<dbReference type="GO" id="GO:0009060">
    <property type="term" value="P:aerobic respiration"/>
    <property type="evidence" value="ECO:0007669"/>
    <property type="project" value="UniProtKB-UniRule"/>
</dbReference>
<feature type="compositionally biased region" description="Basic and acidic residues" evidence="6">
    <location>
        <begin position="340"/>
        <end position="350"/>
    </location>
</feature>
<dbReference type="Proteomes" id="UP000812440">
    <property type="component" value="Chromosome 5"/>
</dbReference>
<dbReference type="EMBL" id="JAACNH010000004">
    <property type="protein sequence ID" value="KAG8444591.1"/>
    <property type="molecule type" value="Genomic_DNA"/>
</dbReference>
<dbReference type="Pfam" id="PF05308">
    <property type="entry name" value="Mito_fiss_reg"/>
    <property type="match status" value="1"/>
</dbReference>
<proteinExistence type="inferred from homology"/>
<reference evidence="7" key="1">
    <citation type="thesis" date="2020" institute="ProQuest LLC" country="789 East Eisenhower Parkway, Ann Arbor, MI, USA">
        <title>Comparative Genomics and Chromosome Evolution.</title>
        <authorList>
            <person name="Mudd A.B."/>
        </authorList>
    </citation>
    <scope>NUCLEOTIDE SEQUENCE</scope>
    <source>
        <strain evidence="7">Female2</strain>
        <tissue evidence="7">Blood</tissue>
    </source>
</reference>
<keyword evidence="3 4" id="KW-0496">Mitochondrion</keyword>
<feature type="coiled-coil region" evidence="5">
    <location>
        <begin position="171"/>
        <end position="198"/>
    </location>
</feature>
<feature type="compositionally biased region" description="Polar residues" evidence="6">
    <location>
        <begin position="352"/>
        <end position="361"/>
    </location>
</feature>
<comment type="similarity">
    <text evidence="2 4">Belongs to the MTFR1 family.</text>
</comment>